<comment type="similarity">
    <text evidence="14">Belongs to the ABC transporter superfamily. UvrA family.</text>
</comment>
<keyword evidence="3" id="KW-0479">Metal-binding</keyword>
<evidence type="ECO:0000256" key="5">
    <source>
        <dbReference type="ARBA" id="ARBA00022741"/>
    </source>
</evidence>
<dbReference type="PANTHER" id="PTHR43152">
    <property type="entry name" value="UVRABC SYSTEM PROTEIN A"/>
    <property type="match status" value="1"/>
</dbReference>
<keyword evidence="13" id="KW-0234">DNA repair</keyword>
<keyword evidence="10" id="KW-0067">ATP-binding</keyword>
<dbReference type="RefSeq" id="WP_345373591.1">
    <property type="nucleotide sequence ID" value="NZ_BAABJX010000052.1"/>
</dbReference>
<evidence type="ECO:0000256" key="9">
    <source>
        <dbReference type="ARBA" id="ARBA00022833"/>
    </source>
</evidence>
<evidence type="ECO:0000313" key="19">
    <source>
        <dbReference type="Proteomes" id="UP001500298"/>
    </source>
</evidence>
<comment type="subcellular location">
    <subcellularLocation>
        <location evidence="1">Cytoplasm</location>
    </subcellularLocation>
</comment>
<evidence type="ECO:0000256" key="12">
    <source>
        <dbReference type="ARBA" id="ARBA00023125"/>
    </source>
</evidence>
<evidence type="ECO:0000256" key="8">
    <source>
        <dbReference type="ARBA" id="ARBA00022771"/>
    </source>
</evidence>
<evidence type="ECO:0000256" key="3">
    <source>
        <dbReference type="ARBA" id="ARBA00022723"/>
    </source>
</evidence>
<dbReference type="InterPro" id="IPR013815">
    <property type="entry name" value="ATP_grasp_subdomain_1"/>
</dbReference>
<evidence type="ECO:0000259" key="17">
    <source>
        <dbReference type="PROSITE" id="PS50893"/>
    </source>
</evidence>
<evidence type="ECO:0000256" key="15">
    <source>
        <dbReference type="ARBA" id="ARBA00039316"/>
    </source>
</evidence>
<dbReference type="Gene3D" id="3.40.50.300">
    <property type="entry name" value="P-loop containing nucleotide triphosphate hydrolases"/>
    <property type="match status" value="2"/>
</dbReference>
<dbReference type="PROSITE" id="PS00211">
    <property type="entry name" value="ABC_TRANSPORTER_1"/>
    <property type="match status" value="2"/>
</dbReference>
<dbReference type="SMART" id="SM00382">
    <property type="entry name" value="AAA"/>
    <property type="match status" value="2"/>
</dbReference>
<dbReference type="InterPro" id="IPR041102">
    <property type="entry name" value="UvrA_inter"/>
</dbReference>
<dbReference type="Pfam" id="PF17755">
    <property type="entry name" value="UvrA_DNA-bind"/>
    <property type="match status" value="1"/>
</dbReference>
<proteinExistence type="inferred from homology"/>
<dbReference type="NCBIfam" id="NF001503">
    <property type="entry name" value="PRK00349.1"/>
    <property type="match status" value="1"/>
</dbReference>
<dbReference type="Proteomes" id="UP001500298">
    <property type="component" value="Unassembled WGS sequence"/>
</dbReference>
<dbReference type="InterPro" id="IPR004602">
    <property type="entry name" value="UvrA"/>
</dbReference>
<evidence type="ECO:0000256" key="7">
    <source>
        <dbReference type="ARBA" id="ARBA00022769"/>
    </source>
</evidence>
<evidence type="ECO:0000256" key="11">
    <source>
        <dbReference type="ARBA" id="ARBA00022881"/>
    </source>
</evidence>
<name>A0ABP9DK55_9BACT</name>
<protein>
    <recommendedName>
        <fullName evidence="15">UvrABC system protein A</fullName>
    </recommendedName>
    <alternativeName>
        <fullName evidence="16">Excinuclease ABC subunit A</fullName>
    </alternativeName>
</protein>
<keyword evidence="8" id="KW-0863">Zinc-finger</keyword>
<keyword evidence="19" id="KW-1185">Reference proteome</keyword>
<evidence type="ECO:0000256" key="10">
    <source>
        <dbReference type="ARBA" id="ARBA00022840"/>
    </source>
</evidence>
<dbReference type="SUPFAM" id="SSF52540">
    <property type="entry name" value="P-loop containing nucleoside triphosphate hydrolases"/>
    <property type="match status" value="2"/>
</dbReference>
<keyword evidence="7" id="KW-0228">DNA excision</keyword>
<dbReference type="EMBL" id="BAABJX010000052">
    <property type="protein sequence ID" value="GAA4844746.1"/>
    <property type="molecule type" value="Genomic_DNA"/>
</dbReference>
<dbReference type="NCBIfam" id="TIGR00630">
    <property type="entry name" value="uvra"/>
    <property type="match status" value="1"/>
</dbReference>
<feature type="domain" description="ABC transporter" evidence="17">
    <location>
        <begin position="600"/>
        <end position="937"/>
    </location>
</feature>
<evidence type="ECO:0000256" key="13">
    <source>
        <dbReference type="ARBA" id="ARBA00023204"/>
    </source>
</evidence>
<gene>
    <name evidence="18" type="primary">uvrA_2</name>
    <name evidence="18" type="ORF">GCM10023331_31960</name>
</gene>
<dbReference type="InterPro" id="IPR027417">
    <property type="entry name" value="P-loop_NTPase"/>
</dbReference>
<comment type="caution">
    <text evidence="18">The sequence shown here is derived from an EMBL/GenBank/DDBJ whole genome shotgun (WGS) entry which is preliminary data.</text>
</comment>
<dbReference type="InterPro" id="IPR041552">
    <property type="entry name" value="UvrA_DNA-bd"/>
</dbReference>
<organism evidence="18 19">
    <name type="scientific">Algivirga pacifica</name>
    <dbReference type="NCBI Taxonomy" id="1162670"/>
    <lineage>
        <taxon>Bacteria</taxon>
        <taxon>Pseudomonadati</taxon>
        <taxon>Bacteroidota</taxon>
        <taxon>Cytophagia</taxon>
        <taxon>Cytophagales</taxon>
        <taxon>Flammeovirgaceae</taxon>
        <taxon>Algivirga</taxon>
    </lineage>
</organism>
<keyword evidence="11" id="KW-0267">Excision nuclease</keyword>
<evidence type="ECO:0000256" key="2">
    <source>
        <dbReference type="ARBA" id="ARBA00022490"/>
    </source>
</evidence>
<keyword evidence="6" id="KW-0227">DNA damage</keyword>
<dbReference type="Gene3D" id="1.20.1580.10">
    <property type="entry name" value="ABC transporter ATPase like domain"/>
    <property type="match status" value="2"/>
</dbReference>
<evidence type="ECO:0000313" key="18">
    <source>
        <dbReference type="EMBL" id="GAA4844746.1"/>
    </source>
</evidence>
<keyword evidence="12" id="KW-0238">DNA-binding</keyword>
<evidence type="ECO:0000256" key="16">
    <source>
        <dbReference type="ARBA" id="ARBA00042156"/>
    </source>
</evidence>
<dbReference type="PROSITE" id="PS50893">
    <property type="entry name" value="ABC_TRANSPORTER_2"/>
    <property type="match status" value="1"/>
</dbReference>
<keyword evidence="2" id="KW-0963">Cytoplasm</keyword>
<dbReference type="Pfam" id="PF17760">
    <property type="entry name" value="UvrA_inter"/>
    <property type="match status" value="1"/>
</dbReference>
<accession>A0ABP9DK55</accession>
<evidence type="ECO:0000256" key="4">
    <source>
        <dbReference type="ARBA" id="ARBA00022737"/>
    </source>
</evidence>
<dbReference type="InterPro" id="IPR003593">
    <property type="entry name" value="AAA+_ATPase"/>
</dbReference>
<keyword evidence="4" id="KW-0677">Repeat</keyword>
<reference evidence="19" key="1">
    <citation type="journal article" date="2019" name="Int. J. Syst. Evol. Microbiol.">
        <title>The Global Catalogue of Microorganisms (GCM) 10K type strain sequencing project: providing services to taxonomists for standard genome sequencing and annotation.</title>
        <authorList>
            <consortium name="The Broad Institute Genomics Platform"/>
            <consortium name="The Broad Institute Genome Sequencing Center for Infectious Disease"/>
            <person name="Wu L."/>
            <person name="Ma J."/>
        </authorList>
    </citation>
    <scope>NUCLEOTIDE SEQUENCE [LARGE SCALE GENOMIC DNA]</scope>
    <source>
        <strain evidence="19">JCM 18326</strain>
    </source>
</reference>
<dbReference type="PANTHER" id="PTHR43152:SF3">
    <property type="entry name" value="UVRABC SYSTEM PROTEIN A"/>
    <property type="match status" value="1"/>
</dbReference>
<dbReference type="CDD" id="cd03271">
    <property type="entry name" value="ABC_UvrA_II"/>
    <property type="match status" value="1"/>
</dbReference>
<evidence type="ECO:0000256" key="1">
    <source>
        <dbReference type="ARBA" id="ARBA00004496"/>
    </source>
</evidence>
<keyword evidence="9" id="KW-0862">Zinc</keyword>
<dbReference type="InterPro" id="IPR003439">
    <property type="entry name" value="ABC_transporter-like_ATP-bd"/>
</dbReference>
<sequence>MNEVMQEEQISVYGAREHNLKNIDISFPRNQLIVITGISGSGKSSLAFDTIYAEGQRRYMESFSAYARSFIGNMERPDVDKIEGLSPVISIEQKTTSRNPRSTVGTTTEIYDFLRLLYARAGEAFSYVTGEKMVKQTEDQILEIIMQKYANQKLILLAPVVKGRKGHYRELFVQIRKQGFGKVRVDGELMELVPKMQVDRYKTHDIEIVIDRVIVSEEDRFRIGQSVKTALKHGEGVMMVSEPEKNTVQHFSKFLMDPVSGISYDEPAPNMFSFNSPYGACPTCNGLGQIEEITRESVIPDPNLSISRGGLAPLGEFRDIWIFKKIESFLKKENLSISTPIKDLPEQIVETILYGSDEEVEVASVKHPGTLWHTKFEGVINFLTRHLNESSDKVKEWAAEFTLIQECPECKGGRLKKESLHFKIDEKNIAELAEMDITSLGTWFNGLEERLSERQNTIASEVLKELRKRIGFLLDVGLGYLTLNRPLKTLSGGEAQRIRLATQIGTQLVGVLYILDEPSIGLHQRDNVKLINALKNLRDLGNSVIVVEHDKDMMLASDYILDIGPGAGIHGGRVMAAGPPEKFLQQTGTTADFLKDKRNISVPTTRRKGNGEVLHLEGAKGNNLKNISVKFPLGTFITITGVSGSGKSTLIHDTLYPILNQHFYRSKKDPKSYKSIKGLEHIDKVIEVDQAPIGRTPRSNPATYTGMFTDIRSIFSNLPESKIRGYKPGRFSFNVKGGRCEECQGGGKKLIEMDFLPDVYVDCEKCKGKRYNRETLEVRFKGKSISDVLDMTVEQGLTFFENNPKILKKLQALNDVGLGYITLGQHATTLSGGEAQRVKLATELAKKDTGKTFYILDEPTTGLHFQDIEHLLNVVQKLVNKGNTVLIIEHNLDVIKVSDYIIDLGPEGGSAGGSIVCQGTPEKVAKNKESYTAQFLREEL</sequence>
<dbReference type="InterPro" id="IPR017871">
    <property type="entry name" value="ABC_transporter-like_CS"/>
</dbReference>
<dbReference type="Gene3D" id="3.30.1490.20">
    <property type="entry name" value="ATP-grasp fold, A domain"/>
    <property type="match status" value="1"/>
</dbReference>
<dbReference type="Gene3D" id="1.10.8.280">
    <property type="entry name" value="ABC transporter ATPase domain-like"/>
    <property type="match status" value="1"/>
</dbReference>
<evidence type="ECO:0000256" key="14">
    <source>
        <dbReference type="ARBA" id="ARBA00038000"/>
    </source>
</evidence>
<evidence type="ECO:0000256" key="6">
    <source>
        <dbReference type="ARBA" id="ARBA00022763"/>
    </source>
</evidence>
<keyword evidence="5" id="KW-0547">Nucleotide-binding</keyword>